<organism evidence="1">
    <name type="scientific">Chelativorans sp. (strain BNC1)</name>
    <dbReference type="NCBI Taxonomy" id="266779"/>
    <lineage>
        <taxon>Bacteria</taxon>
        <taxon>Pseudomonadati</taxon>
        <taxon>Pseudomonadota</taxon>
        <taxon>Alphaproteobacteria</taxon>
        <taxon>Hyphomicrobiales</taxon>
        <taxon>Phyllobacteriaceae</taxon>
        <taxon>Chelativorans</taxon>
    </lineage>
</organism>
<dbReference type="EMBL" id="CP000389">
    <property type="protein sequence ID" value="ABG61279.1"/>
    <property type="molecule type" value="Genomic_DNA"/>
</dbReference>
<protein>
    <submittedName>
        <fullName evidence="1">Uncharacterized protein</fullName>
    </submittedName>
</protein>
<dbReference type="KEGG" id="mes:Meso_4309"/>
<dbReference type="HOGENOM" id="CLU_1324466_0_0_5"/>
<dbReference type="OrthoDB" id="8420549at2"/>
<keyword evidence="1" id="KW-0614">Plasmid</keyword>
<sequence length="207" mass="22645">MDSVEAATHCLKGVETLTSGMESTGMIPTSLTLWSGSLWRIQQAHRAKGHGAVWYGFELPDHQGVNEHRRAGAHRERWLRNRIMTTGSSEARAKLGFQLIHDVMLHQVVGFPLAGETPGARLRQYAMVTVILDLHCKGEPITISNIVAVTGMTRGAADEVLGALGRRGLIEGSWTKNSMGRGQAREYRIAGRLNVDIAGLLDNLRPS</sequence>
<name>Q11MU0_CHESB</name>
<gene>
    <name evidence="1" type="ordered locus">Meso_4309</name>
</gene>
<geneLocation type="plasmid" evidence="1">
    <name>1</name>
</geneLocation>
<reference evidence="1" key="1">
    <citation type="submission" date="2006-06" db="EMBL/GenBank/DDBJ databases">
        <title>Complete sequence of Plasmid 1 of Chelativorans sp. BNC1.</title>
        <authorList>
            <consortium name="US DOE Joint Genome Institute"/>
            <person name="Copeland A."/>
            <person name="Lucas S."/>
            <person name="Lapidus A."/>
            <person name="Barry K."/>
            <person name="Detter J.C."/>
            <person name="Glavina del Rio T."/>
            <person name="Hammon N."/>
            <person name="Israni S."/>
            <person name="Dalin E."/>
            <person name="Tice H."/>
            <person name="Pitluck S."/>
            <person name="Chertkov O."/>
            <person name="Brettin T."/>
            <person name="Bruce D."/>
            <person name="Han C."/>
            <person name="Tapia R."/>
            <person name="Gilna P."/>
            <person name="Schmutz J."/>
            <person name="Larimer F."/>
            <person name="Land M."/>
            <person name="Hauser L."/>
            <person name="Kyrpides N."/>
            <person name="Mikhailova N."/>
            <person name="Richardson P."/>
        </authorList>
    </citation>
    <scope>NUCLEOTIDE SEQUENCE</scope>
    <source>
        <strain evidence="1">BNC1</strain>
        <plasmid evidence="1">1</plasmid>
    </source>
</reference>
<evidence type="ECO:0000313" key="1">
    <source>
        <dbReference type="EMBL" id="ABG61279.1"/>
    </source>
</evidence>
<dbReference type="AlphaFoldDB" id="Q11MU0"/>
<proteinExistence type="predicted"/>
<accession>Q11MU0</accession>